<evidence type="ECO:0000256" key="3">
    <source>
        <dbReference type="ARBA" id="ARBA00023008"/>
    </source>
</evidence>
<accession>C7RAY6</accession>
<dbReference type="Pfam" id="PF07731">
    <property type="entry name" value="Cu-oxidase_2"/>
    <property type="match status" value="1"/>
</dbReference>
<dbReference type="InterPro" id="IPR008972">
    <property type="entry name" value="Cupredoxin"/>
</dbReference>
<keyword evidence="3" id="KW-0186">Copper</keyword>
<proteinExistence type="predicted"/>
<keyword evidence="7" id="KW-1185">Reference proteome</keyword>
<dbReference type="PROSITE" id="PS00080">
    <property type="entry name" value="MULTICOPPER_OXIDASE2"/>
    <property type="match status" value="1"/>
</dbReference>
<evidence type="ECO:0000313" key="7">
    <source>
        <dbReference type="Proteomes" id="UP000001231"/>
    </source>
</evidence>
<dbReference type="GO" id="GO:0005507">
    <property type="term" value="F:copper ion binding"/>
    <property type="evidence" value="ECO:0007669"/>
    <property type="project" value="InterPro"/>
</dbReference>
<dbReference type="InterPro" id="IPR013783">
    <property type="entry name" value="Ig-like_fold"/>
</dbReference>
<dbReference type="GO" id="GO:0016491">
    <property type="term" value="F:oxidoreductase activity"/>
    <property type="evidence" value="ECO:0007669"/>
    <property type="project" value="UniProtKB-KW"/>
</dbReference>
<keyword evidence="2" id="KW-0560">Oxidoreductase</keyword>
<dbReference type="SUPFAM" id="SSF49503">
    <property type="entry name" value="Cupredoxins"/>
    <property type="match status" value="3"/>
</dbReference>
<dbReference type="KEGG" id="kko:Kkor_1008"/>
<dbReference type="Proteomes" id="UP000001231">
    <property type="component" value="Chromosome"/>
</dbReference>
<evidence type="ECO:0000256" key="2">
    <source>
        <dbReference type="ARBA" id="ARBA00023002"/>
    </source>
</evidence>
<gene>
    <name evidence="6" type="ordered locus">Kkor_1008</name>
</gene>
<organism evidence="6 7">
    <name type="scientific">Kangiella koreensis (strain DSM 16069 / JCM 12317 / KCTC 12182 / SW-125)</name>
    <dbReference type="NCBI Taxonomy" id="523791"/>
    <lineage>
        <taxon>Bacteria</taxon>
        <taxon>Pseudomonadati</taxon>
        <taxon>Pseudomonadota</taxon>
        <taxon>Gammaproteobacteria</taxon>
        <taxon>Kangiellales</taxon>
        <taxon>Kangiellaceae</taxon>
        <taxon>Kangiella</taxon>
    </lineage>
</organism>
<dbReference type="PANTHER" id="PTHR11709:SF394">
    <property type="entry name" value="FI03373P-RELATED"/>
    <property type="match status" value="1"/>
</dbReference>
<evidence type="ECO:0000256" key="1">
    <source>
        <dbReference type="ARBA" id="ARBA00022723"/>
    </source>
</evidence>
<evidence type="ECO:0000259" key="5">
    <source>
        <dbReference type="Pfam" id="PF07732"/>
    </source>
</evidence>
<feature type="domain" description="Plastocyanin-like" evidence="4">
    <location>
        <begin position="472"/>
        <end position="549"/>
    </location>
</feature>
<dbReference type="CDD" id="cd04206">
    <property type="entry name" value="CuRO_1_LCC_like"/>
    <property type="match status" value="1"/>
</dbReference>
<dbReference type="InterPro" id="IPR011706">
    <property type="entry name" value="Cu-oxidase_C"/>
</dbReference>
<dbReference type="HOGENOM" id="CLU_340911_0_0_6"/>
<dbReference type="OrthoDB" id="9757546at2"/>
<sequence>MDFYQVFKRVFKLFILIIFSVNCYAETTFSKPVLDVVDLNPDENIFEAELSIGEQDVTLDSQTVHTIIYKDDNRVGGYPAIEPDGIPVPQIVVTAGDTVIVKFTNTLPSDCAAVACNSSIHWHGIELDNDSDGTGVTQNRLTENQEYIYRFIAPRPGVFWFHPHMMPGPQTFAGAYGALIVKDPNEPMLQASGVIPSEDNTHTLVLSDIEFDADGDVGLLDGAEAVPWTTLAEECGNTGAGCTGVANGVLPLVNGQEGGVETPVITAKAGSGVRLRLINTSTNRYFRLAVTNNGSDNNIYRIGGEGGFLETVRLEGGTLGSWDTKINKGEVLISASQRADVVVVPQGNDGDIITVNDVAFSRGGPPLNHISHGPLFYIKIDNSLSDPGYTIAEDDEILGSDGIENLKDEVITDVYSDPTVVFDSNPGAGKGSDDPIIRLVGISAGKIGIDDVIGHFETSGPDYTQVPYQDATRYAKTGDTIEFTISNFTQQHHPFHHHGFSFQPVRVIDNGADMDDLGDDSVLYEFDYEEFVDVIDVYMGQSVVLRMRLEDRPRITDTRQELDAPAPNQYFGSGGAAGRWVFHCHLFLHATIGMISELVVLDTDRDGDGVTTEFDCDDFDPSITFCNTPPTANAGVDQVAECSAFDGSSVILNGSASTDPEGDTLSYFWTAPGIVFDDPTSVTPSADFPLGDTVVTLTVSDGEFSDADEVTVTVEDTTDPSIVVTLDKETLWAPNHKLIDIETTVEVTDVCDANPSFELTSITSNEPDDGTGDGSFEDDIAGADYGLADLMFQLRAERDGSEDGRIYTIIYTATDGSGNSDTSESYVVVPHN</sequence>
<dbReference type="InterPro" id="IPR045087">
    <property type="entry name" value="Cu-oxidase_fam"/>
</dbReference>
<keyword evidence="1" id="KW-0479">Metal-binding</keyword>
<dbReference type="InterPro" id="IPR033138">
    <property type="entry name" value="Cu_oxidase_CS"/>
</dbReference>
<dbReference type="PANTHER" id="PTHR11709">
    <property type="entry name" value="MULTI-COPPER OXIDASE"/>
    <property type="match status" value="1"/>
</dbReference>
<dbReference type="Gene3D" id="2.60.40.420">
    <property type="entry name" value="Cupredoxins - blue copper proteins"/>
    <property type="match status" value="3"/>
</dbReference>
<name>C7RAY6_KANKD</name>
<dbReference type="EMBL" id="CP001707">
    <property type="protein sequence ID" value="ACV26428.1"/>
    <property type="molecule type" value="Genomic_DNA"/>
</dbReference>
<dbReference type="AlphaFoldDB" id="C7RAY6"/>
<dbReference type="Gene3D" id="2.60.40.10">
    <property type="entry name" value="Immunoglobulins"/>
    <property type="match status" value="1"/>
</dbReference>
<dbReference type="Pfam" id="PF07732">
    <property type="entry name" value="Cu-oxidase_3"/>
    <property type="match status" value="1"/>
</dbReference>
<feature type="domain" description="Plastocyanin-like" evidence="5">
    <location>
        <begin position="85"/>
        <end position="185"/>
    </location>
</feature>
<dbReference type="eggNOG" id="COG2132">
    <property type="taxonomic scope" value="Bacteria"/>
</dbReference>
<dbReference type="InParanoid" id="C7RAY6"/>
<dbReference type="RefSeq" id="WP_012800942.1">
    <property type="nucleotide sequence ID" value="NC_013166.1"/>
</dbReference>
<dbReference type="PROSITE" id="PS00079">
    <property type="entry name" value="MULTICOPPER_OXIDASE1"/>
    <property type="match status" value="1"/>
</dbReference>
<reference evidence="6 7" key="1">
    <citation type="journal article" date="2009" name="Stand. Genomic Sci.">
        <title>Complete genome sequence of Kangiella koreensis type strain (SW-125).</title>
        <authorList>
            <person name="Han C."/>
            <person name="Sikorski J."/>
            <person name="Lapidus A."/>
            <person name="Nolan M."/>
            <person name="Glavina Del Rio T."/>
            <person name="Tice H."/>
            <person name="Cheng J.F."/>
            <person name="Lucas S."/>
            <person name="Chen F."/>
            <person name="Copeland A."/>
            <person name="Ivanova N."/>
            <person name="Mavromatis K."/>
            <person name="Ovchinnikova G."/>
            <person name="Pati A."/>
            <person name="Bruce D."/>
            <person name="Goodwin L."/>
            <person name="Pitluck S."/>
            <person name="Chen A."/>
            <person name="Palaniappan K."/>
            <person name="Land M."/>
            <person name="Hauser L."/>
            <person name="Chang Y.J."/>
            <person name="Jeffries C.D."/>
            <person name="Chain P."/>
            <person name="Saunders E."/>
            <person name="Brettin T."/>
            <person name="Goker M."/>
            <person name="Tindall B.J."/>
            <person name="Bristow J."/>
            <person name="Eisen J.A."/>
            <person name="Markowitz V."/>
            <person name="Hugenholtz P."/>
            <person name="Kyrpides N.C."/>
            <person name="Klenk H.P."/>
            <person name="Detter J.C."/>
        </authorList>
    </citation>
    <scope>NUCLEOTIDE SEQUENCE [LARGE SCALE GENOMIC DNA]</scope>
    <source>
        <strain evidence="7">DSM 16069 / KCTC 12182 / SW-125</strain>
    </source>
</reference>
<evidence type="ECO:0000313" key="6">
    <source>
        <dbReference type="EMBL" id="ACV26428.1"/>
    </source>
</evidence>
<dbReference type="InterPro" id="IPR011707">
    <property type="entry name" value="Cu-oxidase-like_N"/>
</dbReference>
<dbReference type="InterPro" id="IPR002355">
    <property type="entry name" value="Cu_oxidase_Cu_BS"/>
</dbReference>
<protein>
    <submittedName>
        <fullName evidence="6">Multicopper oxidase type 3</fullName>
    </submittedName>
</protein>
<evidence type="ECO:0000259" key="4">
    <source>
        <dbReference type="Pfam" id="PF07731"/>
    </source>
</evidence>